<name>A0ABT1WF01_9BURK</name>
<feature type="domain" description="Putative endonuclease Z1" evidence="2">
    <location>
        <begin position="436"/>
        <end position="672"/>
    </location>
</feature>
<organism evidence="3 4">
    <name type="scientific">Limnobacter humi</name>
    <dbReference type="NCBI Taxonomy" id="1778671"/>
    <lineage>
        <taxon>Bacteria</taxon>
        <taxon>Pseudomonadati</taxon>
        <taxon>Pseudomonadota</taxon>
        <taxon>Betaproteobacteria</taxon>
        <taxon>Burkholderiales</taxon>
        <taxon>Burkholderiaceae</taxon>
        <taxon>Limnobacter</taxon>
    </lineage>
</organism>
<dbReference type="Pfam" id="PF10593">
    <property type="entry name" value="Z1"/>
    <property type="match status" value="1"/>
</dbReference>
<proteinExistence type="predicted"/>
<evidence type="ECO:0000256" key="1">
    <source>
        <dbReference type="SAM" id="MobiDB-lite"/>
    </source>
</evidence>
<dbReference type="EMBL" id="JANIGO010000001">
    <property type="protein sequence ID" value="MCQ8894999.1"/>
    <property type="molecule type" value="Genomic_DNA"/>
</dbReference>
<dbReference type="InterPro" id="IPR018310">
    <property type="entry name" value="Put_endonuclease_Z1-dom"/>
</dbReference>
<protein>
    <submittedName>
        <fullName evidence="3">Z1 domain-containing protein</fullName>
    </submittedName>
</protein>
<reference evidence="3 4" key="1">
    <citation type="submission" date="2022-07" db="EMBL/GenBank/DDBJ databases">
        <authorList>
            <person name="Xamxidin M."/>
            <person name="Wu M."/>
        </authorList>
    </citation>
    <scope>NUCLEOTIDE SEQUENCE [LARGE SCALE GENOMIC DNA]</scope>
    <source>
        <strain evidence="3 4">NBRC 111650</strain>
    </source>
</reference>
<dbReference type="Proteomes" id="UP001204142">
    <property type="component" value="Unassembled WGS sequence"/>
</dbReference>
<gene>
    <name evidence="3" type="ORF">NQT62_00935</name>
</gene>
<feature type="region of interest" description="Disordered" evidence="1">
    <location>
        <begin position="297"/>
        <end position="318"/>
    </location>
</feature>
<accession>A0ABT1WF01</accession>
<evidence type="ECO:0000313" key="4">
    <source>
        <dbReference type="Proteomes" id="UP001204142"/>
    </source>
</evidence>
<dbReference type="RefSeq" id="WP_256762658.1">
    <property type="nucleotide sequence ID" value="NZ_JANIGO010000001.1"/>
</dbReference>
<evidence type="ECO:0000259" key="2">
    <source>
        <dbReference type="Pfam" id="PF10593"/>
    </source>
</evidence>
<feature type="compositionally biased region" description="Polar residues" evidence="1">
    <location>
        <begin position="297"/>
        <end position="307"/>
    </location>
</feature>
<keyword evidence="4" id="KW-1185">Reference proteome</keyword>
<comment type="caution">
    <text evidence="3">The sequence shown here is derived from an EMBL/GenBank/DDBJ whole genome shotgun (WGS) entry which is preliminary data.</text>
</comment>
<sequence length="965" mass="108098">MSEFNRPTSTVISNAQNLLMEQATQNPTASVIKEMVELAASIMPRREDEPIDIEGAVAELIRRYSIWIGKNSTLSDDSDHETWLGSSRKKGWRYWPRYRDMLERKMPPAAIDALEISTDEMLGLLEDPNRTGSWDRRGLVVGHVQSGKTANYTGLICKAADAGYKIIIILAGLHNNLRSQTQIRLEEGFLGYETSANNDVVKFIGVGEMGRDLEIKPNCATNRTENGDFSTNIANHLAITPEERPWLFVVKKNKTVLDRLLKWIKNHVADTRDNESGLKYVSNLPLLLIDDEADNGSVDTGEQTFDSEGNPDPDHEPKAINSRIRKILHSFAKSAYVGYTATPFANVFIHRQGNTTDEGADLFPKSFIINLAAPSNYFGPTRIFGLRGVDGRIGGLPLVRVFKDHMSEDRETGWMPEKHDKYHQPFYLGVDTLPPSLKNAIQSFVLACASRELRGQGSEHSSMLIHVTRYILVQKDVHRQVKEYITGLRQRITRGVDDIESLKQMRRLWEEDFSPTRTAVIERLVESETTPPDHSWDEILQKLGDVLSDIEVRMINGKAKDILDYATPGTKGLKVIAVGGDKLARGLTLEGLCTSYFVRTSKMYDTLMQMGRWFGYRPGYLDLCRLYTTDDLIEWFQHIADASEELRDEFEAMKDSGATPKDYGLRVQSHPVLLVTSPLKMRTAKDLQLSFSGEILETVALHRSADILSKNLDATTRLLQACGSPQESPEIIRLRGSKPKKWYGHLWDNVSSEAIADFFDSYATHPAARKVNSPLIRDFIRSMAKIGQLTSWTVYLADGGEGVSYQFTGGPRVDRMIKRKADNTRSDRYAIGRPVSPPDESIDLDGPAWDAAMALTLKNWNPDAARVKDGKKPEAPTFPNGLAIRYIRGMGAPEQGIQAAPERGLLMLYPLDPDQAEFGPGFGDWKKPVIAFGISFPASDAGVKVKYAVDHLTQAQWAQEYGQVD</sequence>
<evidence type="ECO:0000313" key="3">
    <source>
        <dbReference type="EMBL" id="MCQ8894999.1"/>
    </source>
</evidence>